<reference evidence="2 3" key="1">
    <citation type="journal article" date="2015" name="Int. J. Syst. Evol. Microbiol.">
        <title>Winogradskyella litoriviva sp. nov., isolated from coastal seawater.</title>
        <authorList>
            <person name="Nedashkovskaya O.I."/>
            <person name="Kukhlevskiy A.D."/>
            <person name="Zhukova N.V."/>
            <person name="Kim S.J."/>
            <person name="Rhee S.K."/>
            <person name="Mikhailov V.V."/>
        </authorList>
    </citation>
    <scope>NUCLEOTIDE SEQUENCE [LARGE SCALE GENOMIC DNA]</scope>
    <source>
        <strain evidence="2 3">KMM6491</strain>
    </source>
</reference>
<comment type="caution">
    <text evidence="2">The sequence shown here is derived from an EMBL/GenBank/DDBJ whole genome shotgun (WGS) entry which is preliminary data.</text>
</comment>
<evidence type="ECO:0000256" key="1">
    <source>
        <dbReference type="SAM" id="SignalP"/>
    </source>
</evidence>
<organism evidence="2 3">
    <name type="scientific">Winogradskyella litoriviva</name>
    <dbReference type="NCBI Taxonomy" id="1220182"/>
    <lineage>
        <taxon>Bacteria</taxon>
        <taxon>Pseudomonadati</taxon>
        <taxon>Bacteroidota</taxon>
        <taxon>Flavobacteriia</taxon>
        <taxon>Flavobacteriales</taxon>
        <taxon>Flavobacteriaceae</taxon>
        <taxon>Winogradskyella</taxon>
    </lineage>
</organism>
<evidence type="ECO:0000313" key="2">
    <source>
        <dbReference type="EMBL" id="NRD22224.1"/>
    </source>
</evidence>
<proteinExistence type="predicted"/>
<feature type="chain" id="PRO_5045500620" description="Lipocalin-like domain-containing protein" evidence="1">
    <location>
        <begin position="19"/>
        <end position="195"/>
    </location>
</feature>
<evidence type="ECO:0000313" key="3">
    <source>
        <dbReference type="Proteomes" id="UP000805085"/>
    </source>
</evidence>
<sequence length="195" mass="21289">MKKLLSLFCLFTLLTAFTCENEPLDDGIESGSNDTNVALIGSWELVDFDVTLQTSTEFMGETFSSDIDIQSTEENYVLTFTESNFTTAGDYTYDTNVAVNGATVTSEPYTLDNVSGSGTYSTSGNEMTIYGSFFEFEFEGMDENLFQDEQTTSFSISADGQTLTFTQEETVSQTDPITGIISSSTTSGGSTWTKQ</sequence>
<evidence type="ECO:0008006" key="4">
    <source>
        <dbReference type="Google" id="ProtNLM"/>
    </source>
</evidence>
<keyword evidence="3" id="KW-1185">Reference proteome</keyword>
<feature type="signal peptide" evidence="1">
    <location>
        <begin position="1"/>
        <end position="18"/>
    </location>
</feature>
<dbReference type="EMBL" id="JABRWQ010000001">
    <property type="protein sequence ID" value="NRD22224.1"/>
    <property type="molecule type" value="Genomic_DNA"/>
</dbReference>
<dbReference type="Proteomes" id="UP000805085">
    <property type="component" value="Unassembled WGS sequence"/>
</dbReference>
<protein>
    <recommendedName>
        <fullName evidence="4">Lipocalin-like domain-containing protein</fullName>
    </recommendedName>
</protein>
<keyword evidence="1" id="KW-0732">Signal</keyword>
<gene>
    <name evidence="2" type="ORF">HNV10_03160</name>
</gene>
<dbReference type="RefSeq" id="WP_173299867.1">
    <property type="nucleotide sequence ID" value="NZ_JABRWQ010000001.1"/>
</dbReference>
<accession>A0ABX2E1V0</accession>
<name>A0ABX2E1V0_9FLAO</name>